<dbReference type="SUPFAM" id="SSF52540">
    <property type="entry name" value="P-loop containing nucleoside triphosphate hydrolases"/>
    <property type="match status" value="1"/>
</dbReference>
<sequence>MQHNGRHTISCQPHETTTASTFGYTFMMLGRLSSVLLRRQYTRRCVSFGAFSTSASKNSSPTSDAWLSRVHTTKSQRDMEELGEWLARDRQVGDVLFLHGDLGCGKTCLARGFIQSYTGQKDLAVTSPTYLLVNTYDEVAELPTVYHVDLYRLDAVTEQDAVALGLAEAFERGVTLVEWPERFDEKSIPTERLNVRISYDEEDPEIRHVELQPIGERWMKLFNDDIKE</sequence>
<evidence type="ECO:0000256" key="10">
    <source>
        <dbReference type="ARBA" id="ARBA00032441"/>
    </source>
</evidence>
<keyword evidence="7" id="KW-0547">Nucleotide-binding</keyword>
<proteinExistence type="inferred from homology"/>
<gene>
    <name evidence="11" type="ORF">F444_22846</name>
</gene>
<dbReference type="Pfam" id="PF02367">
    <property type="entry name" value="TsaE"/>
    <property type="match status" value="1"/>
</dbReference>
<evidence type="ECO:0000256" key="5">
    <source>
        <dbReference type="ARBA" id="ARBA00022694"/>
    </source>
</evidence>
<keyword evidence="9" id="KW-0460">Magnesium</keyword>
<dbReference type="GO" id="GO:0046872">
    <property type="term" value="F:metal ion binding"/>
    <property type="evidence" value="ECO:0007669"/>
    <property type="project" value="UniProtKB-KW"/>
</dbReference>
<dbReference type="GO" id="GO:0002949">
    <property type="term" value="P:tRNA threonylcarbamoyladenosine modification"/>
    <property type="evidence" value="ECO:0007669"/>
    <property type="project" value="InterPro"/>
</dbReference>
<evidence type="ECO:0000256" key="9">
    <source>
        <dbReference type="ARBA" id="ARBA00022842"/>
    </source>
</evidence>
<comment type="similarity">
    <text evidence="2">Belongs to the TsaE family.</text>
</comment>
<dbReference type="GO" id="GO:0005524">
    <property type="term" value="F:ATP binding"/>
    <property type="evidence" value="ECO:0007669"/>
    <property type="project" value="UniProtKB-KW"/>
</dbReference>
<evidence type="ECO:0000313" key="12">
    <source>
        <dbReference type="Proteomes" id="UP000028582"/>
    </source>
</evidence>
<organism evidence="11 12">
    <name type="scientific">Phytophthora nicotianae P1976</name>
    <dbReference type="NCBI Taxonomy" id="1317066"/>
    <lineage>
        <taxon>Eukaryota</taxon>
        <taxon>Sar</taxon>
        <taxon>Stramenopiles</taxon>
        <taxon>Oomycota</taxon>
        <taxon>Peronosporomycetes</taxon>
        <taxon>Peronosporales</taxon>
        <taxon>Peronosporaceae</taxon>
        <taxon>Phytophthora</taxon>
    </lineage>
</organism>
<dbReference type="GO" id="GO:0005737">
    <property type="term" value="C:cytoplasm"/>
    <property type="evidence" value="ECO:0007669"/>
    <property type="project" value="UniProtKB-SubCell"/>
</dbReference>
<evidence type="ECO:0000313" key="11">
    <source>
        <dbReference type="EMBL" id="ETO58772.1"/>
    </source>
</evidence>
<accession>A0A080YWL1</accession>
<name>A0A080YWL1_PHYNI</name>
<evidence type="ECO:0000256" key="8">
    <source>
        <dbReference type="ARBA" id="ARBA00022840"/>
    </source>
</evidence>
<reference evidence="11 12" key="1">
    <citation type="submission" date="2013-11" db="EMBL/GenBank/DDBJ databases">
        <title>The Genome Sequence of Phytophthora parasitica P1976.</title>
        <authorList>
            <consortium name="The Broad Institute Genomics Platform"/>
            <person name="Russ C."/>
            <person name="Tyler B."/>
            <person name="Panabieres F."/>
            <person name="Shan W."/>
            <person name="Tripathy S."/>
            <person name="Grunwald N."/>
            <person name="Machado M."/>
            <person name="Johnson C.S."/>
            <person name="Walker B."/>
            <person name="Young S."/>
            <person name="Zeng Q."/>
            <person name="Gargeya S."/>
            <person name="Fitzgerald M."/>
            <person name="Haas B."/>
            <person name="Abouelleil A."/>
            <person name="Allen A.W."/>
            <person name="Alvarado L."/>
            <person name="Arachchi H.M."/>
            <person name="Berlin A.M."/>
            <person name="Chapman S.B."/>
            <person name="Gainer-Dewar J."/>
            <person name="Goldberg J."/>
            <person name="Griggs A."/>
            <person name="Gujja S."/>
            <person name="Hansen M."/>
            <person name="Howarth C."/>
            <person name="Imamovic A."/>
            <person name="Ireland A."/>
            <person name="Larimer J."/>
            <person name="McCowan C."/>
            <person name="Murphy C."/>
            <person name="Pearson M."/>
            <person name="Poon T.W."/>
            <person name="Priest M."/>
            <person name="Roberts A."/>
            <person name="Saif S."/>
            <person name="Shea T."/>
            <person name="Sisk P."/>
            <person name="Sykes S."/>
            <person name="Wortman J."/>
            <person name="Nusbaum C."/>
            <person name="Birren B."/>
        </authorList>
    </citation>
    <scope>NUCLEOTIDE SEQUENCE [LARGE SCALE GENOMIC DNA]</scope>
    <source>
        <strain evidence="11 12">P1976</strain>
    </source>
</reference>
<dbReference type="PANTHER" id="PTHR33540:SF2">
    <property type="entry name" value="TRNA THREONYLCARBAMOYLADENOSINE BIOSYNTHESIS PROTEIN TSAE"/>
    <property type="match status" value="1"/>
</dbReference>
<evidence type="ECO:0000256" key="3">
    <source>
        <dbReference type="ARBA" id="ARBA00019010"/>
    </source>
</evidence>
<evidence type="ECO:0000256" key="6">
    <source>
        <dbReference type="ARBA" id="ARBA00022723"/>
    </source>
</evidence>
<comment type="caution">
    <text evidence="11">The sequence shown here is derived from an EMBL/GenBank/DDBJ whole genome shotgun (WGS) entry which is preliminary data.</text>
</comment>
<keyword evidence="6" id="KW-0479">Metal-binding</keyword>
<dbReference type="NCBIfam" id="TIGR00150">
    <property type="entry name" value="T6A_YjeE"/>
    <property type="match status" value="1"/>
</dbReference>
<evidence type="ECO:0000256" key="2">
    <source>
        <dbReference type="ARBA" id="ARBA00007599"/>
    </source>
</evidence>
<protein>
    <recommendedName>
        <fullName evidence="3">tRNA threonylcarbamoyladenosine biosynthesis protein TsaE</fullName>
    </recommendedName>
    <alternativeName>
        <fullName evidence="10">t(6)A37 threonylcarbamoyladenosine biosynthesis protein TsaE</fullName>
    </alternativeName>
</protein>
<dbReference type="OrthoDB" id="507945at2759"/>
<keyword evidence="4" id="KW-0963">Cytoplasm</keyword>
<dbReference type="InterPro" id="IPR003442">
    <property type="entry name" value="T6A_TsaE"/>
</dbReference>
<dbReference type="EMBL" id="ANJA01004797">
    <property type="protein sequence ID" value="ETO58772.1"/>
    <property type="molecule type" value="Genomic_DNA"/>
</dbReference>
<evidence type="ECO:0000256" key="7">
    <source>
        <dbReference type="ARBA" id="ARBA00022741"/>
    </source>
</evidence>
<dbReference type="Proteomes" id="UP000028582">
    <property type="component" value="Unassembled WGS sequence"/>
</dbReference>
<evidence type="ECO:0000256" key="1">
    <source>
        <dbReference type="ARBA" id="ARBA00004496"/>
    </source>
</evidence>
<evidence type="ECO:0000256" key="4">
    <source>
        <dbReference type="ARBA" id="ARBA00022490"/>
    </source>
</evidence>
<dbReference type="PANTHER" id="PTHR33540">
    <property type="entry name" value="TRNA THREONYLCARBAMOYLADENOSINE BIOSYNTHESIS PROTEIN TSAE"/>
    <property type="match status" value="1"/>
</dbReference>
<dbReference type="Gene3D" id="3.40.50.300">
    <property type="entry name" value="P-loop containing nucleotide triphosphate hydrolases"/>
    <property type="match status" value="1"/>
</dbReference>
<dbReference type="InterPro" id="IPR027417">
    <property type="entry name" value="P-loop_NTPase"/>
</dbReference>
<comment type="subcellular location">
    <subcellularLocation>
        <location evidence="1">Cytoplasm</location>
    </subcellularLocation>
</comment>
<keyword evidence="5" id="KW-0819">tRNA processing</keyword>
<keyword evidence="8" id="KW-0067">ATP-binding</keyword>
<dbReference type="AlphaFoldDB" id="A0A080YWL1"/>